<evidence type="ECO:0000313" key="3">
    <source>
        <dbReference type="Proteomes" id="UP000093391"/>
    </source>
</evidence>
<name>A0A1B2M1T1_9GAMM</name>
<keyword evidence="1" id="KW-0812">Transmembrane</keyword>
<evidence type="ECO:0000256" key="1">
    <source>
        <dbReference type="SAM" id="Phobius"/>
    </source>
</evidence>
<evidence type="ECO:0000313" key="2">
    <source>
        <dbReference type="EMBL" id="AOA58983.1"/>
    </source>
</evidence>
<dbReference type="EMBL" id="CP016895">
    <property type="protein sequence ID" value="AOA58983.1"/>
    <property type="molecule type" value="Genomic_DNA"/>
</dbReference>
<dbReference type="OrthoDB" id="9786473at2"/>
<reference evidence="2 3" key="1">
    <citation type="submission" date="2016-08" db="EMBL/GenBank/DDBJ databases">
        <authorList>
            <person name="Seilhamer J.J."/>
        </authorList>
    </citation>
    <scope>NUCLEOTIDE SEQUENCE [LARGE SCALE GENOMIC DNA]</scope>
    <source>
        <strain evidence="2 3">BRTC-1</strain>
    </source>
</reference>
<dbReference type="InterPro" id="IPR058534">
    <property type="entry name" value="YjdF"/>
</dbReference>
<dbReference type="RefSeq" id="WP_067556469.1">
    <property type="nucleotide sequence ID" value="NZ_CP016895.1"/>
</dbReference>
<feature type="transmembrane region" description="Helical" evidence="1">
    <location>
        <begin position="193"/>
        <end position="211"/>
    </location>
</feature>
<feature type="transmembrane region" description="Helical" evidence="1">
    <location>
        <begin position="40"/>
        <end position="60"/>
    </location>
</feature>
<dbReference type="AlphaFoldDB" id="A0A1B2M1T1"/>
<evidence type="ECO:0008006" key="4">
    <source>
        <dbReference type="Google" id="ProtNLM"/>
    </source>
</evidence>
<keyword evidence="3" id="KW-1185">Reference proteome</keyword>
<gene>
    <name evidence="2" type="ORF">BFG52_11895</name>
</gene>
<accession>A0A1B2M1T1</accession>
<dbReference type="Proteomes" id="UP000093391">
    <property type="component" value="Chromosome"/>
</dbReference>
<dbReference type="STRING" id="1789224.BFG52_11895"/>
<dbReference type="KEGG" id="ala:BFG52_11895"/>
<feature type="transmembrane region" description="Helical" evidence="1">
    <location>
        <begin position="116"/>
        <end position="133"/>
    </location>
</feature>
<proteinExistence type="predicted"/>
<feature type="transmembrane region" description="Helical" evidence="1">
    <location>
        <begin position="16"/>
        <end position="34"/>
    </location>
</feature>
<dbReference type="PIRSF" id="PIRSF020606">
    <property type="entry name" value="UCP020606"/>
    <property type="match status" value="1"/>
</dbReference>
<feature type="transmembrane region" description="Helical" evidence="1">
    <location>
        <begin position="67"/>
        <end position="85"/>
    </location>
</feature>
<sequence length="215" mass="25096">MSAHASFNPTLTFKHWLALSIIILCMLIASIQPLDLQSYALHQLGTLLMLIALLCCQKYFALQFQSFVLYLIFLAIHILGAHYLYSYVPYNDWAIQYLHFDLQQTMGWQRNMYDRLVHFSYGLLLYPFFIDIFKKIFRPLPAKLIILLVIQWVMVTSLMYEWIEWGIALTMSPEAAEQYNGQQGDIWDAHQDMLMATLGAICMSLIIYFSANNTR</sequence>
<dbReference type="Pfam" id="PF09997">
    <property type="entry name" value="DUF2238"/>
    <property type="match status" value="1"/>
</dbReference>
<organism evidence="2 3">
    <name type="scientific">Acinetobacter larvae</name>
    <dbReference type="NCBI Taxonomy" id="1789224"/>
    <lineage>
        <taxon>Bacteria</taxon>
        <taxon>Pseudomonadati</taxon>
        <taxon>Pseudomonadota</taxon>
        <taxon>Gammaproteobacteria</taxon>
        <taxon>Moraxellales</taxon>
        <taxon>Moraxellaceae</taxon>
        <taxon>Acinetobacter</taxon>
    </lineage>
</organism>
<keyword evidence="1" id="KW-0472">Membrane</keyword>
<dbReference type="InterPro" id="IPR014509">
    <property type="entry name" value="YjdF-like"/>
</dbReference>
<keyword evidence="1" id="KW-1133">Transmembrane helix</keyword>
<feature type="transmembrane region" description="Helical" evidence="1">
    <location>
        <begin position="145"/>
        <end position="163"/>
    </location>
</feature>
<protein>
    <recommendedName>
        <fullName evidence="4">DUF2238 domain-containing protein</fullName>
    </recommendedName>
</protein>